<feature type="transmembrane region" description="Helical" evidence="1">
    <location>
        <begin position="101"/>
        <end position="127"/>
    </location>
</feature>
<keyword evidence="1" id="KW-1133">Transmembrane helix</keyword>
<keyword evidence="3" id="KW-1185">Reference proteome</keyword>
<feature type="transmembrane region" description="Helical" evidence="1">
    <location>
        <begin position="173"/>
        <end position="192"/>
    </location>
</feature>
<accession>A0ABS0LNS4</accession>
<protein>
    <recommendedName>
        <fullName evidence="4">ABC transporter permease</fullName>
    </recommendedName>
</protein>
<keyword evidence="1" id="KW-0812">Transmembrane</keyword>
<sequence>MTTYLKSELFRITKIKLFYFLALATVLTTLCIGFFFKSIAQLQDFTMYGNHYLYACLMLLLVGFYLIYPFLITGHISKSQPLNYQIISNDILPKNIFLTDILLSSLVAFTYLIIFYLSSSIFARIFFQMNNQLTQETAYITELNYLQMMGVILLLIFTSISLLYGLQSITQNKIAATGIFIFISYIIPLIIAQLRMVSPFFNLIGNFLPLIQAFTFYRGESNILSFLLVNLVWILLTTLIFNKKFVQQFI</sequence>
<feature type="transmembrane region" description="Helical" evidence="1">
    <location>
        <begin position="223"/>
        <end position="241"/>
    </location>
</feature>
<evidence type="ECO:0000313" key="3">
    <source>
        <dbReference type="Proteomes" id="UP000721415"/>
    </source>
</evidence>
<dbReference type="Proteomes" id="UP000721415">
    <property type="component" value="Unassembled WGS sequence"/>
</dbReference>
<reference evidence="2 3" key="1">
    <citation type="submission" date="2020-07" db="EMBL/GenBank/DDBJ databases">
        <title>Facklamia lactis sp. nov., isolated from raw milk.</title>
        <authorList>
            <person name="Doll E.V."/>
            <person name="Huptas C."/>
            <person name="Staib L."/>
            <person name="Wenning M."/>
            <person name="Scherer S."/>
        </authorList>
    </citation>
    <scope>NUCLEOTIDE SEQUENCE [LARGE SCALE GENOMIC DNA]</scope>
    <source>
        <strain evidence="2 3">DSM 111018</strain>
    </source>
</reference>
<evidence type="ECO:0000313" key="2">
    <source>
        <dbReference type="EMBL" id="MBG9985806.1"/>
    </source>
</evidence>
<proteinExistence type="predicted"/>
<feature type="transmembrane region" description="Helical" evidence="1">
    <location>
        <begin position="17"/>
        <end position="40"/>
    </location>
</feature>
<name>A0ABS0LNS4_9LACT</name>
<comment type="caution">
    <text evidence="2">The sequence shown here is derived from an EMBL/GenBank/DDBJ whole genome shotgun (WGS) entry which is preliminary data.</text>
</comment>
<feature type="transmembrane region" description="Helical" evidence="1">
    <location>
        <begin position="148"/>
        <end position="167"/>
    </location>
</feature>
<organism evidence="2 3">
    <name type="scientific">Facklamia lactis</name>
    <dbReference type="NCBI Taxonomy" id="2749967"/>
    <lineage>
        <taxon>Bacteria</taxon>
        <taxon>Bacillati</taxon>
        <taxon>Bacillota</taxon>
        <taxon>Bacilli</taxon>
        <taxon>Lactobacillales</taxon>
        <taxon>Aerococcaceae</taxon>
        <taxon>Facklamia</taxon>
    </lineage>
</organism>
<gene>
    <name evidence="2" type="ORF">HZY91_02735</name>
</gene>
<evidence type="ECO:0000256" key="1">
    <source>
        <dbReference type="SAM" id="Phobius"/>
    </source>
</evidence>
<dbReference type="EMBL" id="JACBXQ010000001">
    <property type="protein sequence ID" value="MBG9985806.1"/>
    <property type="molecule type" value="Genomic_DNA"/>
</dbReference>
<feature type="transmembrane region" description="Helical" evidence="1">
    <location>
        <begin position="52"/>
        <end position="72"/>
    </location>
</feature>
<evidence type="ECO:0008006" key="4">
    <source>
        <dbReference type="Google" id="ProtNLM"/>
    </source>
</evidence>
<keyword evidence="1" id="KW-0472">Membrane</keyword>
<dbReference type="RefSeq" id="WP_197114450.1">
    <property type="nucleotide sequence ID" value="NZ_JACBXQ010000001.1"/>
</dbReference>